<evidence type="ECO:0000313" key="2">
    <source>
        <dbReference type="Proteomes" id="UP000322079"/>
    </source>
</evidence>
<dbReference type="RefSeq" id="WP_149295508.1">
    <property type="nucleotide sequence ID" value="NZ_CP043473.1"/>
</dbReference>
<protein>
    <submittedName>
        <fullName evidence="1">Uncharacterized protein</fullName>
    </submittedName>
</protein>
<reference evidence="1 2" key="1">
    <citation type="submission" date="2019-08" db="EMBL/GenBank/DDBJ databases">
        <title>Chromobacterium paludis, a novel bacterium isolated from a Maryland marsh pond.</title>
        <authorList>
            <person name="Blackburn M.B."/>
            <person name="Gundersen-Rindal D.E."/>
        </authorList>
    </citation>
    <scope>NUCLEOTIDE SEQUENCE [LARGE SCALE GENOMIC DNA]</scope>
    <source>
        <strain evidence="2">IIBBL 257-1</strain>
    </source>
</reference>
<dbReference type="Proteomes" id="UP000322079">
    <property type="component" value="Chromosome"/>
</dbReference>
<sequence length="65" mass="7463">MTKLIQADFNGQAMQFTADGWFNATTAAEKYEACWAVLVRWLWRKSVWGKGGLDLFRIYATAPLF</sequence>
<accession>A0A5C1DHN0</accession>
<keyword evidence="2" id="KW-1185">Reference proteome</keyword>
<dbReference type="KEGG" id="chrm:FYK34_05935"/>
<proteinExistence type="predicted"/>
<name>A0A5C1DHN0_9NEIS</name>
<dbReference type="AlphaFoldDB" id="A0A5C1DHN0"/>
<gene>
    <name evidence="1" type="ORF">FYK34_05935</name>
</gene>
<evidence type="ECO:0000313" key="1">
    <source>
        <dbReference type="EMBL" id="QEL55138.1"/>
    </source>
</evidence>
<dbReference type="EMBL" id="CP043473">
    <property type="protein sequence ID" value="QEL55138.1"/>
    <property type="molecule type" value="Genomic_DNA"/>
</dbReference>
<organism evidence="1 2">
    <name type="scientific">Chromobacterium paludis</name>
    <dbReference type="NCBI Taxonomy" id="2605945"/>
    <lineage>
        <taxon>Bacteria</taxon>
        <taxon>Pseudomonadati</taxon>
        <taxon>Pseudomonadota</taxon>
        <taxon>Betaproteobacteria</taxon>
        <taxon>Neisseriales</taxon>
        <taxon>Chromobacteriaceae</taxon>
        <taxon>Chromobacterium</taxon>
    </lineage>
</organism>